<evidence type="ECO:0000313" key="5">
    <source>
        <dbReference type="Proteomes" id="UP000629098"/>
    </source>
</evidence>
<dbReference type="GO" id="GO:0006508">
    <property type="term" value="P:proteolysis"/>
    <property type="evidence" value="ECO:0007669"/>
    <property type="project" value="InterPro"/>
</dbReference>
<keyword evidence="5" id="KW-1185">Reference proteome</keyword>
<accession>A0A8J6XM52</accession>
<dbReference type="AlphaFoldDB" id="A0A8J6XM52"/>
<gene>
    <name evidence="4" type="primary">dacB</name>
    <name evidence="4" type="ORF">ICL16_27215</name>
</gene>
<dbReference type="PRINTS" id="PR00922">
    <property type="entry name" value="DADACBPTASE3"/>
</dbReference>
<comment type="caution">
    <text evidence="4">The sequence shown here is derived from an EMBL/GenBank/DDBJ whole genome shotgun (WGS) entry which is preliminary data.</text>
</comment>
<dbReference type="NCBIfam" id="TIGR00666">
    <property type="entry name" value="PBP4"/>
    <property type="match status" value="1"/>
</dbReference>
<keyword evidence="3" id="KW-0732">Signal</keyword>
<dbReference type="SUPFAM" id="SSF56601">
    <property type="entry name" value="beta-lactamase/transpeptidase-like"/>
    <property type="match status" value="1"/>
</dbReference>
<comment type="similarity">
    <text evidence="1">Belongs to the peptidase S13 family.</text>
</comment>
<dbReference type="InterPro" id="IPR000667">
    <property type="entry name" value="Peptidase_S13"/>
</dbReference>
<dbReference type="PANTHER" id="PTHR30023:SF0">
    <property type="entry name" value="PENICILLIN-SENSITIVE CARBOXYPEPTIDASE A"/>
    <property type="match status" value="1"/>
</dbReference>
<evidence type="ECO:0000313" key="4">
    <source>
        <dbReference type="EMBL" id="MBD2775647.1"/>
    </source>
</evidence>
<dbReference type="RefSeq" id="WP_190834573.1">
    <property type="nucleotide sequence ID" value="NZ_CAWPPI010000084.1"/>
</dbReference>
<dbReference type="Gene3D" id="3.50.80.20">
    <property type="entry name" value="D-Ala-D-Ala carboxypeptidase C, peptidase S13"/>
    <property type="match status" value="1"/>
</dbReference>
<dbReference type="PANTHER" id="PTHR30023">
    <property type="entry name" value="D-ALANYL-D-ALANINE CARBOXYPEPTIDASE"/>
    <property type="match status" value="1"/>
</dbReference>
<keyword evidence="4" id="KW-0645">Protease</keyword>
<dbReference type="EC" id="3.4.16.4" evidence="4"/>
<name>A0A8J6XM52_9CYAN</name>
<dbReference type="Pfam" id="PF02113">
    <property type="entry name" value="Peptidase_S13"/>
    <property type="match status" value="1"/>
</dbReference>
<feature type="chain" id="PRO_5035216482" evidence="3">
    <location>
        <begin position="20"/>
        <end position="504"/>
    </location>
</feature>
<protein>
    <submittedName>
        <fullName evidence="4">D-alanyl-D-alanine carboxypeptidase/D-alanyl-D-alanine-endopeptidase</fullName>
        <ecNumber evidence="4">3.4.16.4</ecNumber>
    </submittedName>
</protein>
<dbReference type="GO" id="GO:0000270">
    <property type="term" value="P:peptidoglycan metabolic process"/>
    <property type="evidence" value="ECO:0007669"/>
    <property type="project" value="TreeGrafter"/>
</dbReference>
<proteinExistence type="inferred from homology"/>
<evidence type="ECO:0000256" key="3">
    <source>
        <dbReference type="SAM" id="SignalP"/>
    </source>
</evidence>
<keyword evidence="4" id="KW-0121">Carboxypeptidase</keyword>
<dbReference type="InterPro" id="IPR012338">
    <property type="entry name" value="Beta-lactam/transpept-like"/>
</dbReference>
<keyword evidence="2 4" id="KW-0378">Hydrolase</keyword>
<dbReference type="Gene3D" id="3.40.710.10">
    <property type="entry name" value="DD-peptidase/beta-lactamase superfamily"/>
    <property type="match status" value="2"/>
</dbReference>
<dbReference type="EMBL" id="JACXAE010000084">
    <property type="protein sequence ID" value="MBD2775647.1"/>
    <property type="molecule type" value="Genomic_DNA"/>
</dbReference>
<evidence type="ECO:0000256" key="2">
    <source>
        <dbReference type="ARBA" id="ARBA00022801"/>
    </source>
</evidence>
<dbReference type="Proteomes" id="UP000629098">
    <property type="component" value="Unassembled WGS sequence"/>
</dbReference>
<reference evidence="4" key="1">
    <citation type="submission" date="2020-09" db="EMBL/GenBank/DDBJ databases">
        <title>Iningainema tapete sp. nov. (Scytonemataceae, Cyanobacteria) from greenhouses in central Florida (USA) produces two types of nodularin with biosynthetic potential for microcystin-LR and anabaenopeptins.</title>
        <authorList>
            <person name="Berthold D.E."/>
            <person name="Lefler F.W."/>
            <person name="Huang I.-S."/>
            <person name="Abdulla H."/>
            <person name="Zimba P.V."/>
            <person name="Laughinghouse H.D. IV."/>
        </authorList>
    </citation>
    <scope>NUCLEOTIDE SEQUENCE</scope>
    <source>
        <strain evidence="4">BLCCT55</strain>
    </source>
</reference>
<dbReference type="GO" id="GO:0009002">
    <property type="term" value="F:serine-type D-Ala-D-Ala carboxypeptidase activity"/>
    <property type="evidence" value="ECO:0007669"/>
    <property type="project" value="UniProtKB-EC"/>
</dbReference>
<organism evidence="4 5">
    <name type="scientific">Iningainema tapete BLCC-T55</name>
    <dbReference type="NCBI Taxonomy" id="2748662"/>
    <lineage>
        <taxon>Bacteria</taxon>
        <taxon>Bacillati</taxon>
        <taxon>Cyanobacteriota</taxon>
        <taxon>Cyanophyceae</taxon>
        <taxon>Nostocales</taxon>
        <taxon>Scytonemataceae</taxon>
        <taxon>Iningainema tapete</taxon>
    </lineage>
</organism>
<evidence type="ECO:0000256" key="1">
    <source>
        <dbReference type="ARBA" id="ARBA00006096"/>
    </source>
</evidence>
<feature type="signal peptide" evidence="3">
    <location>
        <begin position="1"/>
        <end position="19"/>
    </location>
</feature>
<sequence length="504" mass="55281">MHKKITTSLLLLFMGVQVATTIESAKAQTRVVPTETTTKSICPAQLSAAIDAVTNRPQFSRMRWGILVQNLFATKQLLQAEEPQPTASQTLYNRDAQKYFTPASTTKLLTTAVALQQLGANFRFRTSIHSNGDGIVRVVGRGDPSLNDAQLTNLAQQLTQKGIQKVKLLIADDSYIQGEIVHPSWQWEDIQSDYGAPINSLILNQNVFSLRLLPQTVGKPLQVTWDDIQETRQWRVVNQSVTIEENQPKLINITRDLSQPILRIHAQLAVNSQPEIVSLPVVAPAEYFLRHMREALLLAKIPVTQTFVSTNATTRNEQEIAAVESPPLWELLAQTNINSNNLYAEALLRAIAIKKPLLHNQTTADAGLEVMKATLTQLGVEPTGYFLVDGSGLSRKNLISPEALVQILGAMARSPQAPFFRASLPVAGKSGTLKNRLIGTPAEGIVQAKTGTMSGVVTLAGYVNSPKYTPLVFSIMVNQSDQSASVVRQAIDEIVVLLSQLQRC</sequence>